<gene>
    <name evidence="1" type="ORF">A2G96_29405</name>
</gene>
<evidence type="ECO:0000313" key="2">
    <source>
        <dbReference type="Proteomes" id="UP000075238"/>
    </source>
</evidence>
<dbReference type="OrthoDB" id="6894792at2"/>
<dbReference type="Pfam" id="PF02597">
    <property type="entry name" value="ThiS"/>
    <property type="match status" value="1"/>
</dbReference>
<evidence type="ECO:0000313" key="1">
    <source>
        <dbReference type="EMBL" id="AMR81865.1"/>
    </source>
</evidence>
<name>A0A142JUV3_9BURK</name>
<dbReference type="InterPro" id="IPR016155">
    <property type="entry name" value="Mopterin_synth/thiamin_S_b"/>
</dbReference>
<dbReference type="KEGG" id="cnan:A2G96_29405"/>
<dbReference type="PANTHER" id="PTHR38031:SF1">
    <property type="entry name" value="SULFUR CARRIER PROTEIN CYSO"/>
    <property type="match status" value="1"/>
</dbReference>
<accession>A0A142JUV3</accession>
<dbReference type="Gene3D" id="3.10.20.30">
    <property type="match status" value="1"/>
</dbReference>
<dbReference type="EMBL" id="CP014845">
    <property type="protein sequence ID" value="AMR81865.1"/>
    <property type="molecule type" value="Genomic_DNA"/>
</dbReference>
<organism evidence="1 2">
    <name type="scientific">Cupriavidus nantongensis</name>
    <dbReference type="NCBI Taxonomy" id="1796606"/>
    <lineage>
        <taxon>Bacteria</taxon>
        <taxon>Pseudomonadati</taxon>
        <taxon>Pseudomonadota</taxon>
        <taxon>Betaproteobacteria</taxon>
        <taxon>Burkholderiales</taxon>
        <taxon>Burkholderiaceae</taxon>
        <taxon>Cupriavidus</taxon>
    </lineage>
</organism>
<sequence length="86" mass="9920">MQVRIATPLFSYTGQREYVEARGASIAELLDDLERQFPGMRFRIVDEQGKLRPYIRIFVNRTQLMRLDAPLQETDEVHILQALAGG</sequence>
<dbReference type="InterPro" id="IPR003749">
    <property type="entry name" value="ThiS/MoaD-like"/>
</dbReference>
<dbReference type="SUPFAM" id="SSF54285">
    <property type="entry name" value="MoaD/ThiS"/>
    <property type="match status" value="1"/>
</dbReference>
<dbReference type="RefSeq" id="WP_062803654.1">
    <property type="nucleotide sequence ID" value="NZ_CP014845.1"/>
</dbReference>
<keyword evidence="2" id="KW-1185">Reference proteome</keyword>
<dbReference type="PANTHER" id="PTHR38031">
    <property type="entry name" value="SULFUR CARRIER PROTEIN SLR0821-RELATED"/>
    <property type="match status" value="1"/>
</dbReference>
<dbReference type="InterPro" id="IPR012675">
    <property type="entry name" value="Beta-grasp_dom_sf"/>
</dbReference>
<protein>
    <submittedName>
        <fullName evidence="1">Molybdopterin synthase sulfur carrier subunit</fullName>
    </submittedName>
</protein>
<dbReference type="Proteomes" id="UP000075238">
    <property type="component" value="Chromosome 2"/>
</dbReference>
<reference evidence="1 2" key="1">
    <citation type="submission" date="2016-03" db="EMBL/GenBank/DDBJ databases">
        <title>Complete genome sequence of a novel chlorpyrifos degrading bacterium, Cupriavidus nantongensis sp. X1.</title>
        <authorList>
            <person name="Fang L."/>
        </authorList>
    </citation>
    <scope>NUCLEOTIDE SEQUENCE [LARGE SCALE GENOMIC DNA]</scope>
    <source>
        <strain evidence="1 2">X1</strain>
    </source>
</reference>
<proteinExistence type="predicted"/>
<dbReference type="InterPro" id="IPR052045">
    <property type="entry name" value="Sulfur_Carrier/Prot_Modifier"/>
</dbReference>
<dbReference type="AlphaFoldDB" id="A0A142JUV3"/>
<dbReference type="STRING" id="1796606.A2G96_29405"/>